<evidence type="ECO:0000313" key="3">
    <source>
        <dbReference type="Proteomes" id="UP000238378"/>
    </source>
</evidence>
<gene>
    <name evidence="2" type="ORF">C6Y08_07700</name>
</gene>
<dbReference type="InterPro" id="IPR044925">
    <property type="entry name" value="His-Me_finger_sf"/>
</dbReference>
<dbReference type="SUPFAM" id="SSF54060">
    <property type="entry name" value="His-Me finger endonucleases"/>
    <property type="match status" value="1"/>
</dbReference>
<evidence type="ECO:0000259" key="1">
    <source>
        <dbReference type="Pfam" id="PF07463"/>
    </source>
</evidence>
<organism evidence="2 3">
    <name type="scientific">Lactiplantibacillus pentosus</name>
    <name type="common">Lactobacillus pentosus</name>
    <dbReference type="NCBI Taxonomy" id="1589"/>
    <lineage>
        <taxon>Bacteria</taxon>
        <taxon>Bacillati</taxon>
        <taxon>Bacillota</taxon>
        <taxon>Bacilli</taxon>
        <taxon>Lactobacillales</taxon>
        <taxon>Lactobacillaceae</taxon>
        <taxon>Lactiplantibacillus</taxon>
    </lineage>
</organism>
<dbReference type="Pfam" id="PF07463">
    <property type="entry name" value="NUMOD4"/>
    <property type="match status" value="1"/>
</dbReference>
<reference evidence="2 3" key="1">
    <citation type="submission" date="2018-03" db="EMBL/GenBank/DDBJ databases">
        <title>Draft Genome Sequences of six Lactobacillus pentosus Strains Isolated from Brines of Traditionally Fermented Spanish-Style Green Table Olives.</title>
        <authorList>
            <person name="Calero-Delgado B."/>
            <person name="Martin-Platero A.M."/>
            <person name="Perez-Pulido A.J."/>
            <person name="Benitez-Cabello A."/>
            <person name="Casimiro-Soriguer C.S."/>
            <person name="Martinez-Bueno M."/>
            <person name="Arroyo-Lopez F.N."/>
            <person name="Rodriguez-Gomez F."/>
            <person name="Bautista-Gallego J."/>
            <person name="Garrido-Fernandez A."/>
            <person name="Jimenez-Diaz R."/>
        </authorList>
    </citation>
    <scope>NUCLEOTIDE SEQUENCE [LARGE SCALE GENOMIC DNA]</scope>
    <source>
        <strain evidence="2 3">IG2</strain>
    </source>
</reference>
<sequence>MDMTKENSKVIEAEIWRISPYEGYSASSLGNIRNDKTGRILKPGTTKLGYQIVTVGGKSRLVHQIIMDTFMSISKAEANVLTDIDHIDSCRNNNRLSNLRRCTHADNLKSAHRLALIRHACVALDKDGSIIMQASSIREMAEMLGLSTGCIQGHLVHGGRTKDGITFKRTSKADTLKEVA</sequence>
<comment type="caution">
    <text evidence="2">The sequence shown here is derived from an EMBL/GenBank/DDBJ whole genome shotgun (WGS) entry which is preliminary data.</text>
</comment>
<accession>A0ABX5D3Y2</accession>
<feature type="domain" description="NUMOD4" evidence="1">
    <location>
        <begin position="16"/>
        <end position="55"/>
    </location>
</feature>
<proteinExistence type="predicted"/>
<evidence type="ECO:0000313" key="2">
    <source>
        <dbReference type="EMBL" id="PRO94867.1"/>
    </source>
</evidence>
<protein>
    <recommendedName>
        <fullName evidence="1">NUMOD4 domain-containing protein</fullName>
    </recommendedName>
</protein>
<dbReference type="InterPro" id="IPR010902">
    <property type="entry name" value="NUMOD4"/>
</dbReference>
<name>A0ABX5D3Y2_LACPE</name>
<keyword evidence="3" id="KW-1185">Reference proteome</keyword>
<dbReference type="Proteomes" id="UP000238378">
    <property type="component" value="Unassembled WGS sequence"/>
</dbReference>
<dbReference type="Gene3D" id="3.90.75.20">
    <property type="match status" value="1"/>
</dbReference>
<dbReference type="EMBL" id="PVOB01000117">
    <property type="protein sequence ID" value="PRO94867.1"/>
    <property type="molecule type" value="Genomic_DNA"/>
</dbReference>